<feature type="domain" description="Ribosomal RNA-processing protein 7 C-terminal" evidence="3">
    <location>
        <begin position="142"/>
        <end position="258"/>
    </location>
</feature>
<dbReference type="GeneID" id="111245526"/>
<dbReference type="InParanoid" id="A0A7M7JBT0"/>
<evidence type="ECO:0000256" key="2">
    <source>
        <dbReference type="SAM" id="Coils"/>
    </source>
</evidence>
<dbReference type="RefSeq" id="XP_022649738.1">
    <property type="nucleotide sequence ID" value="XM_022794003.1"/>
</dbReference>
<dbReference type="GO" id="GO:0032545">
    <property type="term" value="C:CURI complex"/>
    <property type="evidence" value="ECO:0007669"/>
    <property type="project" value="TreeGrafter"/>
</dbReference>
<keyword evidence="2" id="KW-0175">Coiled coil</keyword>
<dbReference type="FunCoup" id="A0A7M7JBT0">
    <property type="interactions" value="1354"/>
</dbReference>
<reference evidence="4" key="1">
    <citation type="submission" date="2021-01" db="UniProtKB">
        <authorList>
            <consortium name="EnsemblMetazoa"/>
        </authorList>
    </citation>
    <scope>IDENTIFICATION</scope>
</reference>
<dbReference type="CDD" id="cd12951">
    <property type="entry name" value="RRP7_Rrp7A"/>
    <property type="match status" value="1"/>
</dbReference>
<dbReference type="InterPro" id="IPR040446">
    <property type="entry name" value="RRP7"/>
</dbReference>
<dbReference type="AlphaFoldDB" id="A0A7M7JBT0"/>
<dbReference type="PANTHER" id="PTHR13191">
    <property type="entry name" value="RIBOSOMAL RNA PROCESSING PROTEIN 7-RELATED"/>
    <property type="match status" value="1"/>
</dbReference>
<sequence>MSKADDYNVIPVKFSSRLPGVHEVFIKVDTTIGNDKVHRPRGRTLFIANIPPWMMTKDILYLLYPSEPAQLFIQAEAGPHKPMNNDELLAYCGFRVAYAVFKDKVEVTQIMTRRGRGETVISKDRGTEMVGLRRWTDEYARRYVPPHELEETVAHAIAEYKQRLEDEKRKAKALEEPDEDGWVTVTKHSKRPVIPRTEAIQNRVLEREKAKDSKMKLDNFYAFQAKRTKLDKLQELRRKFEEDKRKVALMKAQRKFRPT</sequence>
<name>A0A7M7JBT0_VARDE</name>
<accession>A0A7M7JBT0</accession>
<dbReference type="Gene3D" id="6.10.250.1770">
    <property type="match status" value="1"/>
</dbReference>
<evidence type="ECO:0000259" key="3">
    <source>
        <dbReference type="Pfam" id="PF12923"/>
    </source>
</evidence>
<evidence type="ECO:0000313" key="4">
    <source>
        <dbReference type="EnsemblMetazoa" id="XP_022649738"/>
    </source>
</evidence>
<dbReference type="GO" id="GO:0000028">
    <property type="term" value="P:ribosomal small subunit assembly"/>
    <property type="evidence" value="ECO:0007669"/>
    <property type="project" value="TreeGrafter"/>
</dbReference>
<organism evidence="4 5">
    <name type="scientific">Varroa destructor</name>
    <name type="common">Honeybee mite</name>
    <dbReference type="NCBI Taxonomy" id="109461"/>
    <lineage>
        <taxon>Eukaryota</taxon>
        <taxon>Metazoa</taxon>
        <taxon>Ecdysozoa</taxon>
        <taxon>Arthropoda</taxon>
        <taxon>Chelicerata</taxon>
        <taxon>Arachnida</taxon>
        <taxon>Acari</taxon>
        <taxon>Parasitiformes</taxon>
        <taxon>Mesostigmata</taxon>
        <taxon>Gamasina</taxon>
        <taxon>Dermanyssoidea</taxon>
        <taxon>Varroidae</taxon>
        <taxon>Varroa</taxon>
    </lineage>
</organism>
<dbReference type="GO" id="GO:0034456">
    <property type="term" value="C:UTP-C complex"/>
    <property type="evidence" value="ECO:0007669"/>
    <property type="project" value="TreeGrafter"/>
</dbReference>
<evidence type="ECO:0000256" key="1">
    <source>
        <dbReference type="ARBA" id="ARBA00006110"/>
    </source>
</evidence>
<protein>
    <recommendedName>
        <fullName evidence="3">Ribosomal RNA-processing protein 7 C-terminal domain-containing protein</fullName>
    </recommendedName>
</protein>
<dbReference type="OrthoDB" id="5390at2759"/>
<dbReference type="EnsemblMetazoa" id="XM_022794003">
    <property type="protein sequence ID" value="XP_022649738"/>
    <property type="gene ID" value="LOC111245526"/>
</dbReference>
<proteinExistence type="inferred from homology"/>
<dbReference type="Proteomes" id="UP000594260">
    <property type="component" value="Unplaced"/>
</dbReference>
<feature type="coiled-coil region" evidence="2">
    <location>
        <begin position="223"/>
        <end position="253"/>
    </location>
</feature>
<dbReference type="InterPro" id="IPR024326">
    <property type="entry name" value="RRP7_C"/>
</dbReference>
<dbReference type="GO" id="GO:0006364">
    <property type="term" value="P:rRNA processing"/>
    <property type="evidence" value="ECO:0007669"/>
    <property type="project" value="TreeGrafter"/>
</dbReference>
<comment type="similarity">
    <text evidence="1">Belongs to the RRP7 family.</text>
</comment>
<dbReference type="KEGG" id="vde:111245526"/>
<dbReference type="Pfam" id="PF12923">
    <property type="entry name" value="RRP7"/>
    <property type="match status" value="1"/>
</dbReference>
<dbReference type="OMA" id="FASYIYV"/>
<dbReference type="PANTHER" id="PTHR13191:SF0">
    <property type="entry name" value="RIBOSOMAL RNA-PROCESSING PROTEIN 7 HOMOLOG A-RELATED"/>
    <property type="match status" value="1"/>
</dbReference>
<evidence type="ECO:0000313" key="5">
    <source>
        <dbReference type="Proteomes" id="UP000594260"/>
    </source>
</evidence>
<keyword evidence="5" id="KW-1185">Reference proteome</keyword>